<comment type="similarity">
    <text evidence="1">Belongs to the cytochrome b5 family. MAPR subfamily.</text>
</comment>
<name>A0AA39XHZ1_9PEZI</name>
<dbReference type="EMBL" id="JAULSR010000001">
    <property type="protein sequence ID" value="KAK0634353.1"/>
    <property type="molecule type" value="Genomic_DNA"/>
</dbReference>
<organism evidence="5 6">
    <name type="scientific">Bombardia bombarda</name>
    <dbReference type="NCBI Taxonomy" id="252184"/>
    <lineage>
        <taxon>Eukaryota</taxon>
        <taxon>Fungi</taxon>
        <taxon>Dikarya</taxon>
        <taxon>Ascomycota</taxon>
        <taxon>Pezizomycotina</taxon>
        <taxon>Sordariomycetes</taxon>
        <taxon>Sordariomycetidae</taxon>
        <taxon>Sordariales</taxon>
        <taxon>Lasiosphaeriaceae</taxon>
        <taxon>Bombardia</taxon>
    </lineage>
</organism>
<dbReference type="SMART" id="SM01117">
    <property type="entry name" value="Cyt-b5"/>
    <property type="match status" value="1"/>
</dbReference>
<evidence type="ECO:0000256" key="2">
    <source>
        <dbReference type="SAM" id="MobiDB-lite"/>
    </source>
</evidence>
<dbReference type="PANTHER" id="PTHR10281">
    <property type="entry name" value="MEMBRANE-ASSOCIATED PROGESTERONE RECEPTOR COMPONENT-RELATED"/>
    <property type="match status" value="1"/>
</dbReference>
<feature type="transmembrane region" description="Helical" evidence="3">
    <location>
        <begin position="79"/>
        <end position="98"/>
    </location>
</feature>
<dbReference type="InterPro" id="IPR036400">
    <property type="entry name" value="Cyt_B5-like_heme/steroid_sf"/>
</dbReference>
<sequence>MGDSDTNVRRRKPELRTAAVTGRSYQAEIVEVDDDASFSSSATEESADLVKTKTTTSKPPKTKKPRLDDEEAYSPYLDILRVLTFLFFASCGLSYLISSGETFFWGMKNPPTYLQAAWWKSQLSGPLHLTPAELAAYDGTDESKPIYLAINGTIYDVSANRRTYGPGGSYHIFAGADASRGFVTGCFAEDRTADMRGVEEMYLPLDEPSVDRHWKKEELKALKEKELVEARRRVHEGLLHWVKFFANSNKYHFVGYVKRPEGWPGTEPQRKLCDIAANQRKPRVVPGQE</sequence>
<feature type="region of interest" description="Disordered" evidence="2">
    <location>
        <begin position="35"/>
        <end position="68"/>
    </location>
</feature>
<dbReference type="FunFam" id="3.10.120.10:FF:000018">
    <property type="entry name" value="Heme/steroid binding domain protein, putative"/>
    <property type="match status" value="1"/>
</dbReference>
<protein>
    <recommendedName>
        <fullName evidence="4">Cytochrome b5 heme-binding domain-containing protein</fullName>
    </recommendedName>
</protein>
<evidence type="ECO:0000313" key="6">
    <source>
        <dbReference type="Proteomes" id="UP001174934"/>
    </source>
</evidence>
<dbReference type="InterPro" id="IPR001199">
    <property type="entry name" value="Cyt_B5-like_heme/steroid-bd"/>
</dbReference>
<keyword evidence="3" id="KW-0812">Transmembrane</keyword>
<evidence type="ECO:0000313" key="5">
    <source>
        <dbReference type="EMBL" id="KAK0634353.1"/>
    </source>
</evidence>
<keyword evidence="3" id="KW-1133">Transmembrane helix</keyword>
<dbReference type="SUPFAM" id="SSF55856">
    <property type="entry name" value="Cytochrome b5-like heme/steroid binding domain"/>
    <property type="match status" value="1"/>
</dbReference>
<evidence type="ECO:0000256" key="3">
    <source>
        <dbReference type="SAM" id="Phobius"/>
    </source>
</evidence>
<dbReference type="Gene3D" id="3.10.120.10">
    <property type="entry name" value="Cytochrome b5-like heme/steroid binding domain"/>
    <property type="match status" value="1"/>
</dbReference>
<reference evidence="5" key="1">
    <citation type="submission" date="2023-06" db="EMBL/GenBank/DDBJ databases">
        <title>Genome-scale phylogeny and comparative genomics of the fungal order Sordariales.</title>
        <authorList>
            <consortium name="Lawrence Berkeley National Laboratory"/>
            <person name="Hensen N."/>
            <person name="Bonometti L."/>
            <person name="Westerberg I."/>
            <person name="Brannstrom I.O."/>
            <person name="Guillou S."/>
            <person name="Cros-Aarteil S."/>
            <person name="Calhoun S."/>
            <person name="Haridas S."/>
            <person name="Kuo A."/>
            <person name="Mondo S."/>
            <person name="Pangilinan J."/>
            <person name="Riley R."/>
            <person name="LaButti K."/>
            <person name="Andreopoulos B."/>
            <person name="Lipzen A."/>
            <person name="Chen C."/>
            <person name="Yanf M."/>
            <person name="Daum C."/>
            <person name="Ng V."/>
            <person name="Clum A."/>
            <person name="Steindorff A."/>
            <person name="Ohm R."/>
            <person name="Martin F."/>
            <person name="Silar P."/>
            <person name="Natvig D."/>
            <person name="Lalanne C."/>
            <person name="Gautier V."/>
            <person name="Ament-velasquez S.L."/>
            <person name="Kruys A."/>
            <person name="Hutchinson M.I."/>
            <person name="Powell A.J."/>
            <person name="Barry K."/>
            <person name="Miller A.N."/>
            <person name="Grigoriev I.V."/>
            <person name="Debuchy R."/>
            <person name="Gladieux P."/>
            <person name="Thoren M.H."/>
            <person name="Johannesson H."/>
        </authorList>
    </citation>
    <scope>NUCLEOTIDE SEQUENCE</scope>
    <source>
        <strain evidence="5">SMH3391-2</strain>
    </source>
</reference>
<dbReference type="PANTHER" id="PTHR10281:SF76">
    <property type="entry name" value="CALCUTTA CUP-RELATED"/>
    <property type="match status" value="1"/>
</dbReference>
<dbReference type="GO" id="GO:0016020">
    <property type="term" value="C:membrane"/>
    <property type="evidence" value="ECO:0007669"/>
    <property type="project" value="TreeGrafter"/>
</dbReference>
<dbReference type="Proteomes" id="UP001174934">
    <property type="component" value="Unassembled WGS sequence"/>
</dbReference>
<accession>A0AA39XHZ1</accession>
<gene>
    <name evidence="5" type="ORF">B0T17DRAFT_513097</name>
</gene>
<dbReference type="GO" id="GO:0012505">
    <property type="term" value="C:endomembrane system"/>
    <property type="evidence" value="ECO:0007669"/>
    <property type="project" value="TreeGrafter"/>
</dbReference>
<feature type="domain" description="Cytochrome b5 heme-binding" evidence="4">
    <location>
        <begin position="129"/>
        <end position="209"/>
    </location>
</feature>
<comment type="caution">
    <text evidence="5">The sequence shown here is derived from an EMBL/GenBank/DDBJ whole genome shotgun (WGS) entry which is preliminary data.</text>
</comment>
<proteinExistence type="inferred from homology"/>
<evidence type="ECO:0000256" key="1">
    <source>
        <dbReference type="ARBA" id="ARBA00038357"/>
    </source>
</evidence>
<keyword evidence="6" id="KW-1185">Reference proteome</keyword>
<dbReference type="InterPro" id="IPR050577">
    <property type="entry name" value="MAPR/NEUFC/NENF-like"/>
</dbReference>
<dbReference type="AlphaFoldDB" id="A0AA39XHZ1"/>
<evidence type="ECO:0000259" key="4">
    <source>
        <dbReference type="SMART" id="SM01117"/>
    </source>
</evidence>
<dbReference type="Pfam" id="PF00173">
    <property type="entry name" value="Cyt-b5"/>
    <property type="match status" value="1"/>
</dbReference>
<keyword evidence="3" id="KW-0472">Membrane</keyword>